<gene>
    <name evidence="1" type="ORF">MTR67_021161</name>
</gene>
<dbReference type="EMBL" id="CP133615">
    <property type="protein sequence ID" value="WMV27776.1"/>
    <property type="molecule type" value="Genomic_DNA"/>
</dbReference>
<organism evidence="1 2">
    <name type="scientific">Solanum verrucosum</name>
    <dbReference type="NCBI Taxonomy" id="315347"/>
    <lineage>
        <taxon>Eukaryota</taxon>
        <taxon>Viridiplantae</taxon>
        <taxon>Streptophyta</taxon>
        <taxon>Embryophyta</taxon>
        <taxon>Tracheophyta</taxon>
        <taxon>Spermatophyta</taxon>
        <taxon>Magnoliopsida</taxon>
        <taxon>eudicotyledons</taxon>
        <taxon>Gunneridae</taxon>
        <taxon>Pentapetalae</taxon>
        <taxon>asterids</taxon>
        <taxon>lamiids</taxon>
        <taxon>Solanales</taxon>
        <taxon>Solanaceae</taxon>
        <taxon>Solanoideae</taxon>
        <taxon>Solaneae</taxon>
        <taxon>Solanum</taxon>
    </lineage>
</organism>
<dbReference type="AlphaFoldDB" id="A0AAF0QWC6"/>
<keyword evidence="2" id="KW-1185">Reference proteome</keyword>
<name>A0AAF0QWC6_SOLVR</name>
<protein>
    <submittedName>
        <fullName evidence="1">Uncharacterized protein</fullName>
    </submittedName>
</protein>
<evidence type="ECO:0000313" key="2">
    <source>
        <dbReference type="Proteomes" id="UP001234989"/>
    </source>
</evidence>
<reference evidence="1" key="1">
    <citation type="submission" date="2023-08" db="EMBL/GenBank/DDBJ databases">
        <title>A de novo genome assembly of Solanum verrucosum Schlechtendal, a Mexican diploid species geographically isolated from the other diploid A-genome species in potato relatives.</title>
        <authorList>
            <person name="Hosaka K."/>
        </authorList>
    </citation>
    <scope>NUCLEOTIDE SEQUENCE</scope>
    <source>
        <tissue evidence="1">Young leaves</tissue>
    </source>
</reference>
<evidence type="ECO:0000313" key="1">
    <source>
        <dbReference type="EMBL" id="WMV27776.1"/>
    </source>
</evidence>
<dbReference type="Proteomes" id="UP001234989">
    <property type="component" value="Chromosome 4"/>
</dbReference>
<sequence>MSSVLLGSSCGPTLKATCGVMYSGKMSERSLRRHDLREIQKSSPGCLLEAGMLCKLLWINLLRNKSKKSISNVAIQILLDILVSQIFFPQYTPIK</sequence>
<accession>A0AAF0QWC6</accession>
<proteinExistence type="predicted"/>